<evidence type="ECO:0000256" key="2">
    <source>
        <dbReference type="SAM" id="MobiDB-lite"/>
    </source>
</evidence>
<dbReference type="PANTHER" id="PTHR11918">
    <property type="entry name" value="RADICAL SAM PROTEINS"/>
    <property type="match status" value="1"/>
</dbReference>
<reference evidence="4" key="2">
    <citation type="submission" date="2023-04" db="EMBL/GenBank/DDBJ databases">
        <authorList>
            <person name="Bruccoleri R.E."/>
            <person name="Oakeley E.J."/>
            <person name="Faust A.-M."/>
            <person name="Dessus-Babus S."/>
            <person name="Altorfer M."/>
            <person name="Burckhardt D."/>
            <person name="Oertli M."/>
            <person name="Naumann U."/>
            <person name="Petersen F."/>
            <person name="Wong J."/>
        </authorList>
    </citation>
    <scope>NUCLEOTIDE SEQUENCE</scope>
    <source>
        <strain evidence="4">GSM-AAB239-AS_SAM_17_03QT</strain>
        <tissue evidence="4">Leaf</tissue>
    </source>
</reference>
<dbReference type="GO" id="GO:0051536">
    <property type="term" value="F:iron-sulfur cluster binding"/>
    <property type="evidence" value="ECO:0007669"/>
    <property type="project" value="InterPro"/>
</dbReference>
<proteinExistence type="predicted"/>
<feature type="region of interest" description="Disordered" evidence="2">
    <location>
        <begin position="62"/>
        <end position="83"/>
    </location>
</feature>
<dbReference type="AlphaFoldDB" id="A0AAX6DRY9"/>
<dbReference type="Gene3D" id="3.30.750.200">
    <property type="match status" value="1"/>
</dbReference>
<evidence type="ECO:0000259" key="3">
    <source>
        <dbReference type="PROSITE" id="PS51918"/>
    </source>
</evidence>
<keyword evidence="1" id="KW-0808">Transferase</keyword>
<evidence type="ECO:0000313" key="5">
    <source>
        <dbReference type="Proteomes" id="UP001140949"/>
    </source>
</evidence>
<dbReference type="GO" id="GO:0005783">
    <property type="term" value="C:endoplasmic reticulum"/>
    <property type="evidence" value="ECO:0007669"/>
    <property type="project" value="TreeGrafter"/>
</dbReference>
<reference evidence="4" key="1">
    <citation type="journal article" date="2023" name="GigaByte">
        <title>Genome assembly of the bearded iris, Iris pallida Lam.</title>
        <authorList>
            <person name="Bruccoleri R.E."/>
            <person name="Oakeley E.J."/>
            <person name="Faust A.M.E."/>
            <person name="Altorfer M."/>
            <person name="Dessus-Babus S."/>
            <person name="Burckhardt D."/>
            <person name="Oertli M."/>
            <person name="Naumann U."/>
            <person name="Petersen F."/>
            <person name="Wong J."/>
        </authorList>
    </citation>
    <scope>NUCLEOTIDE SEQUENCE</scope>
    <source>
        <strain evidence="4">GSM-AAB239-AS_SAM_17_03QT</strain>
    </source>
</reference>
<dbReference type="PROSITE" id="PS51918">
    <property type="entry name" value="RADICAL_SAM"/>
    <property type="match status" value="1"/>
</dbReference>
<evidence type="ECO:0000256" key="1">
    <source>
        <dbReference type="ARBA" id="ARBA00022679"/>
    </source>
</evidence>
<organism evidence="4 5">
    <name type="scientific">Iris pallida</name>
    <name type="common">Sweet iris</name>
    <dbReference type="NCBI Taxonomy" id="29817"/>
    <lineage>
        <taxon>Eukaryota</taxon>
        <taxon>Viridiplantae</taxon>
        <taxon>Streptophyta</taxon>
        <taxon>Embryophyta</taxon>
        <taxon>Tracheophyta</taxon>
        <taxon>Spermatophyta</taxon>
        <taxon>Magnoliopsida</taxon>
        <taxon>Liliopsida</taxon>
        <taxon>Asparagales</taxon>
        <taxon>Iridaceae</taxon>
        <taxon>Iridoideae</taxon>
        <taxon>Irideae</taxon>
        <taxon>Iris</taxon>
    </lineage>
</organism>
<evidence type="ECO:0000313" key="4">
    <source>
        <dbReference type="EMBL" id="KAJ6794506.1"/>
    </source>
</evidence>
<dbReference type="InterPro" id="IPR058240">
    <property type="entry name" value="rSAM_sf"/>
</dbReference>
<dbReference type="InterPro" id="IPR007197">
    <property type="entry name" value="rSAM"/>
</dbReference>
<dbReference type="Proteomes" id="UP001140949">
    <property type="component" value="Unassembled WGS sequence"/>
</dbReference>
<accession>A0AAX6DRY9</accession>
<comment type="caution">
    <text evidence="4">The sequence shown here is derived from an EMBL/GenBank/DDBJ whole genome shotgun (WGS) entry which is preliminary data.</text>
</comment>
<dbReference type="PANTHER" id="PTHR11918:SF45">
    <property type="entry name" value="THREONYLCARBAMOYLADENOSINE TRNA METHYLTHIOTRANSFERASE"/>
    <property type="match status" value="1"/>
</dbReference>
<dbReference type="SUPFAM" id="SSF102114">
    <property type="entry name" value="Radical SAM enzymes"/>
    <property type="match status" value="1"/>
</dbReference>
<dbReference type="EMBL" id="JANAVB010042235">
    <property type="protein sequence ID" value="KAJ6794506.1"/>
    <property type="molecule type" value="Genomic_DNA"/>
</dbReference>
<feature type="domain" description="Radical SAM core" evidence="3">
    <location>
        <begin position="1"/>
        <end position="83"/>
    </location>
</feature>
<sequence>MNREYTMSDFRTVVDTLNKLVPGMQIATDIICGFPGETVKDFEQTIGLIKENKFSRVHISQFYPRPDHSGTPATRMKKSLAQQ</sequence>
<gene>
    <name evidence="4" type="ORF">M6B38_230845</name>
</gene>
<dbReference type="GO" id="GO:0035598">
    <property type="term" value="F:tRNA (N(6)-L-threonylcarbamoyladenosine(37)-C(2))-methylthiotransferase activity"/>
    <property type="evidence" value="ECO:0007669"/>
    <property type="project" value="TreeGrafter"/>
</dbReference>
<name>A0AAX6DRY9_IRIPA</name>
<protein>
    <submittedName>
        <fullName evidence="4">Threonylcarbamoyladenosine tRNA methylthiotransferase</fullName>
    </submittedName>
</protein>
<keyword evidence="5" id="KW-1185">Reference proteome</keyword>